<dbReference type="EMBL" id="PYDT01000007">
    <property type="protein sequence ID" value="THU56167.1"/>
    <property type="molecule type" value="Genomic_DNA"/>
</dbReference>
<dbReference type="SUPFAM" id="SSF48403">
    <property type="entry name" value="Ankyrin repeat"/>
    <property type="match status" value="1"/>
</dbReference>
<dbReference type="Proteomes" id="UP000317650">
    <property type="component" value="Chromosome 11"/>
</dbReference>
<sequence>MANPYESIAMQPINKEGPPHDLDLRHSRKLMSLIRREKYDELRMESQKKEPVNLMNDPLLSVVIACRKTRLAVRLISDLAMDQLKAYNCNGDTALHVAAAVGDCQVATALFTKQRELLESRNHIEETPLYKAVLCGNREMFFCLLNAGSNLFARKEGGDNILHCAIMGNEPEIAKEIARRAPVLNFARNVDAVTSFQLMVTIPELFRSQTPLGPLESHLYDCKRFSTLIWKKNGGTSYAQ</sequence>
<proteinExistence type="predicted"/>
<dbReference type="AlphaFoldDB" id="A0A4S8J412"/>
<evidence type="ECO:0000313" key="2">
    <source>
        <dbReference type="EMBL" id="THU56167.1"/>
    </source>
</evidence>
<accession>A0A4S8J412</accession>
<dbReference type="InterPro" id="IPR002110">
    <property type="entry name" value="Ankyrin_rpt"/>
</dbReference>
<dbReference type="SMART" id="SM00248">
    <property type="entry name" value="ANK"/>
    <property type="match status" value="3"/>
</dbReference>
<feature type="region of interest" description="Disordered" evidence="1">
    <location>
        <begin position="1"/>
        <end position="20"/>
    </location>
</feature>
<evidence type="ECO:0000256" key="1">
    <source>
        <dbReference type="SAM" id="MobiDB-lite"/>
    </source>
</evidence>
<dbReference type="PANTHER" id="PTHR24121:SF21">
    <property type="entry name" value="ANKYRIN REPEAT FAMILY PROTEIN"/>
    <property type="match status" value="1"/>
</dbReference>
<evidence type="ECO:0000313" key="3">
    <source>
        <dbReference type="Proteomes" id="UP000317650"/>
    </source>
</evidence>
<dbReference type="Gene3D" id="1.25.40.20">
    <property type="entry name" value="Ankyrin repeat-containing domain"/>
    <property type="match status" value="1"/>
</dbReference>
<gene>
    <name evidence="2" type="ORF">C4D60_Mb11t14400</name>
</gene>
<protein>
    <submittedName>
        <fullName evidence="2">Uncharacterized protein</fullName>
    </submittedName>
</protein>
<dbReference type="InterPro" id="IPR036770">
    <property type="entry name" value="Ankyrin_rpt-contain_sf"/>
</dbReference>
<dbReference type="PANTHER" id="PTHR24121">
    <property type="entry name" value="NO MECHANORECEPTOR POTENTIAL C, ISOFORM D-RELATED"/>
    <property type="match status" value="1"/>
</dbReference>
<dbReference type="STRING" id="52838.A0A4S8J412"/>
<name>A0A4S8J412_MUSBA</name>
<organism evidence="2 3">
    <name type="scientific">Musa balbisiana</name>
    <name type="common">Banana</name>
    <dbReference type="NCBI Taxonomy" id="52838"/>
    <lineage>
        <taxon>Eukaryota</taxon>
        <taxon>Viridiplantae</taxon>
        <taxon>Streptophyta</taxon>
        <taxon>Embryophyta</taxon>
        <taxon>Tracheophyta</taxon>
        <taxon>Spermatophyta</taxon>
        <taxon>Magnoliopsida</taxon>
        <taxon>Liliopsida</taxon>
        <taxon>Zingiberales</taxon>
        <taxon>Musaceae</taxon>
        <taxon>Musa</taxon>
    </lineage>
</organism>
<comment type="caution">
    <text evidence="2">The sequence shown here is derived from an EMBL/GenBank/DDBJ whole genome shotgun (WGS) entry which is preliminary data.</text>
</comment>
<keyword evidence="3" id="KW-1185">Reference proteome</keyword>
<reference evidence="2 3" key="1">
    <citation type="journal article" date="2019" name="Nat. Plants">
        <title>Genome sequencing of Musa balbisiana reveals subgenome evolution and function divergence in polyploid bananas.</title>
        <authorList>
            <person name="Yao X."/>
        </authorList>
    </citation>
    <scope>NUCLEOTIDE SEQUENCE [LARGE SCALE GENOMIC DNA]</scope>
    <source>
        <strain evidence="3">cv. DH-PKW</strain>
        <tissue evidence="2">Leaves</tissue>
    </source>
</reference>